<proteinExistence type="predicted"/>
<gene>
    <name evidence="4" type="ORF">JKL49_14800</name>
</gene>
<organism evidence="4 5">
    <name type="scientific">Phenylobacterium glaciei</name>
    <dbReference type="NCBI Taxonomy" id="2803784"/>
    <lineage>
        <taxon>Bacteria</taxon>
        <taxon>Pseudomonadati</taxon>
        <taxon>Pseudomonadota</taxon>
        <taxon>Alphaproteobacteria</taxon>
        <taxon>Caulobacterales</taxon>
        <taxon>Caulobacteraceae</taxon>
        <taxon>Phenylobacterium</taxon>
    </lineage>
</organism>
<name>A0A941HWA1_9CAUL</name>
<evidence type="ECO:0000256" key="2">
    <source>
        <dbReference type="SAM" id="SignalP"/>
    </source>
</evidence>
<feature type="chain" id="PRO_5037267436" evidence="2">
    <location>
        <begin position="19"/>
        <end position="286"/>
    </location>
</feature>
<dbReference type="Proteomes" id="UP000622580">
    <property type="component" value="Unassembled WGS sequence"/>
</dbReference>
<dbReference type="InterPro" id="IPR050300">
    <property type="entry name" value="GDXG_lipolytic_enzyme"/>
</dbReference>
<dbReference type="Pfam" id="PF20434">
    <property type="entry name" value="BD-FAE"/>
    <property type="match status" value="1"/>
</dbReference>
<dbReference type="InterPro" id="IPR049492">
    <property type="entry name" value="BD-FAE-like_dom"/>
</dbReference>
<evidence type="ECO:0000313" key="5">
    <source>
        <dbReference type="Proteomes" id="UP000622580"/>
    </source>
</evidence>
<keyword evidence="2" id="KW-0732">Signal</keyword>
<dbReference type="PANTHER" id="PTHR48081">
    <property type="entry name" value="AB HYDROLASE SUPERFAMILY PROTEIN C4A8.06C"/>
    <property type="match status" value="1"/>
</dbReference>
<dbReference type="Gene3D" id="3.40.50.1820">
    <property type="entry name" value="alpha/beta hydrolase"/>
    <property type="match status" value="1"/>
</dbReference>
<dbReference type="InterPro" id="IPR029058">
    <property type="entry name" value="AB_hydrolase_fold"/>
</dbReference>
<comment type="caution">
    <text evidence="4">The sequence shown here is derived from an EMBL/GenBank/DDBJ whole genome shotgun (WGS) entry which is preliminary data.</text>
</comment>
<dbReference type="AlphaFoldDB" id="A0A941HWA1"/>
<keyword evidence="5" id="KW-1185">Reference proteome</keyword>
<evidence type="ECO:0000256" key="1">
    <source>
        <dbReference type="ARBA" id="ARBA00022801"/>
    </source>
</evidence>
<sequence length="286" mass="30207">MTHPLRLGLAAATAALTAACSPLTLFSTFTPKDPATRADVGTAYGPLSRQKLDVYAPRKAKAPAPVAVFFYGGSWDSGRRQDYRWAGQALAAQGYLTVVPDYRVFPEVTYPGFLEDGALAIRWAVDHAKDLGGDPSRVVLIGHSAGAYNAVMLGFDPRYLTAQGVDPADIKAVAGLSGPYDFIPIDGPITRRTFGGAADLAGTQPGLYAGKTRPAAFLATGDSDRTVYPRNTRKLAAAIRAAGGRVEEKHYAGLDHAGTVLALSRPFRGKAPVLADMTAFLDAAVR</sequence>
<reference evidence="4" key="1">
    <citation type="submission" date="2021-04" db="EMBL/GenBank/DDBJ databases">
        <title>Draft genome assembly of strain Phenylobacterium sp. 20VBR1 using MiniION and Illumina platforms.</title>
        <authorList>
            <person name="Thomas F.A."/>
            <person name="Krishnan K.P."/>
            <person name="Sinha R.K."/>
        </authorList>
    </citation>
    <scope>NUCLEOTIDE SEQUENCE</scope>
    <source>
        <strain evidence="4">20VBR1</strain>
    </source>
</reference>
<protein>
    <submittedName>
        <fullName evidence="4">Alpha/beta hydrolase</fullName>
    </submittedName>
</protein>
<feature type="domain" description="BD-FAE-like" evidence="3">
    <location>
        <begin position="52"/>
        <end position="237"/>
    </location>
</feature>
<feature type="signal peptide" evidence="2">
    <location>
        <begin position="1"/>
        <end position="18"/>
    </location>
</feature>
<dbReference type="GO" id="GO:0016787">
    <property type="term" value="F:hydrolase activity"/>
    <property type="evidence" value="ECO:0007669"/>
    <property type="project" value="UniProtKB-KW"/>
</dbReference>
<dbReference type="PANTHER" id="PTHR48081:SF9">
    <property type="entry name" value="CARBOXYLESTERASE"/>
    <property type="match status" value="1"/>
</dbReference>
<dbReference type="EMBL" id="JAGSGD010000001">
    <property type="protein sequence ID" value="MBR7620659.1"/>
    <property type="molecule type" value="Genomic_DNA"/>
</dbReference>
<keyword evidence="1 4" id="KW-0378">Hydrolase</keyword>
<evidence type="ECO:0000313" key="4">
    <source>
        <dbReference type="EMBL" id="MBR7620659.1"/>
    </source>
</evidence>
<dbReference type="PROSITE" id="PS51257">
    <property type="entry name" value="PROKAR_LIPOPROTEIN"/>
    <property type="match status" value="1"/>
</dbReference>
<dbReference type="SUPFAM" id="SSF53474">
    <property type="entry name" value="alpha/beta-Hydrolases"/>
    <property type="match status" value="1"/>
</dbReference>
<dbReference type="RefSeq" id="WP_215341388.1">
    <property type="nucleotide sequence ID" value="NZ_JAGSGD010000001.1"/>
</dbReference>
<accession>A0A941HWA1</accession>
<evidence type="ECO:0000259" key="3">
    <source>
        <dbReference type="Pfam" id="PF20434"/>
    </source>
</evidence>